<dbReference type="Pfam" id="PF00001">
    <property type="entry name" value="7tm_1"/>
    <property type="match status" value="1"/>
</dbReference>
<evidence type="ECO:0000256" key="7">
    <source>
        <dbReference type="SAM" id="Phobius"/>
    </source>
</evidence>
<sequence length="328" mass="36682">MDGNISSMTRHCFFLVYDSKRILLARDAYIAAAVINCITLLPAIILNVLLMMAMYRSPAFRKPSTLLLYSLSSSDLLIGLIVQPAYIAKKVGELTDNFNLYCQNAFLIYNFGKVLTGVSFLTLTLISVDRYLLVTSGIDYPTKVTNYRVGFVIALSWLFMIAIIITQHFIPNRATVFILIALLIGSCVAITTICYVMALHKIRRQKNAIRLASGPRSQLQANTARYKKFIITMIWVFVVFLLCYTPYMVATTLAAVIGETASIWSAESLCGVIAYSHSCLNPAILFWRMAEIRNAGKNILMPKSKIKLKDQSQISIPDKTVETIPKFG</sequence>
<protein>
    <recommendedName>
        <fullName evidence="8">G-protein coupled receptors family 1 profile domain-containing protein</fullName>
    </recommendedName>
</protein>
<dbReference type="OrthoDB" id="5986795at2759"/>
<dbReference type="GO" id="GO:0005886">
    <property type="term" value="C:plasma membrane"/>
    <property type="evidence" value="ECO:0007669"/>
    <property type="project" value="UniProtKB-SubCell"/>
</dbReference>
<comment type="subcellular location">
    <subcellularLocation>
        <location evidence="1">Cell membrane</location>
        <topology evidence="1">Multi-pass membrane protein</topology>
    </subcellularLocation>
</comment>
<dbReference type="OMA" id="TICYVMA"/>
<proteinExistence type="inferred from homology"/>
<evidence type="ECO:0000256" key="5">
    <source>
        <dbReference type="ARBA" id="ARBA00023136"/>
    </source>
</evidence>
<feature type="transmembrane region" description="Helical" evidence="7">
    <location>
        <begin position="149"/>
        <end position="170"/>
    </location>
</feature>
<feature type="transmembrane region" description="Helical" evidence="7">
    <location>
        <begin position="229"/>
        <end position="257"/>
    </location>
</feature>
<keyword evidence="10" id="KW-1185">Reference proteome</keyword>
<dbReference type="SUPFAM" id="SSF81321">
    <property type="entry name" value="Family A G protein-coupled receptor-like"/>
    <property type="match status" value="1"/>
</dbReference>
<dbReference type="PRINTS" id="PR00237">
    <property type="entry name" value="GPCRRHODOPSN"/>
</dbReference>
<keyword evidence="3 6" id="KW-0812">Transmembrane</keyword>
<evidence type="ECO:0000256" key="6">
    <source>
        <dbReference type="RuleBase" id="RU000688"/>
    </source>
</evidence>
<keyword evidence="4 7" id="KW-1133">Transmembrane helix</keyword>
<dbReference type="PROSITE" id="PS50262">
    <property type="entry name" value="G_PROTEIN_RECEP_F1_2"/>
    <property type="match status" value="1"/>
</dbReference>
<dbReference type="STRING" id="45351.A7S7C9"/>
<feature type="transmembrane region" description="Helical" evidence="7">
    <location>
        <begin position="176"/>
        <end position="198"/>
    </location>
</feature>
<evidence type="ECO:0000256" key="4">
    <source>
        <dbReference type="ARBA" id="ARBA00022989"/>
    </source>
</evidence>
<organism evidence="9 10">
    <name type="scientific">Nematostella vectensis</name>
    <name type="common">Starlet sea anemone</name>
    <dbReference type="NCBI Taxonomy" id="45351"/>
    <lineage>
        <taxon>Eukaryota</taxon>
        <taxon>Metazoa</taxon>
        <taxon>Cnidaria</taxon>
        <taxon>Anthozoa</taxon>
        <taxon>Hexacorallia</taxon>
        <taxon>Actiniaria</taxon>
        <taxon>Edwardsiidae</taxon>
        <taxon>Nematostella</taxon>
    </lineage>
</organism>
<keyword evidence="5 7" id="KW-0472">Membrane</keyword>
<feature type="transmembrane region" description="Helical" evidence="7">
    <location>
        <begin position="28"/>
        <end position="54"/>
    </location>
</feature>
<feature type="domain" description="G-protein coupled receptors family 1 profile" evidence="8">
    <location>
        <begin position="46"/>
        <end position="285"/>
    </location>
</feature>
<dbReference type="PhylomeDB" id="A7S7C9"/>
<dbReference type="InParanoid" id="A7S7C9"/>
<dbReference type="KEGG" id="nve:5512082"/>
<feature type="transmembrane region" description="Helical" evidence="7">
    <location>
        <begin position="107"/>
        <end position="128"/>
    </location>
</feature>
<dbReference type="PANTHER" id="PTHR22750">
    <property type="entry name" value="G-PROTEIN COUPLED RECEPTOR"/>
    <property type="match status" value="1"/>
</dbReference>
<comment type="similarity">
    <text evidence="6">Belongs to the G-protein coupled receptor 1 family.</text>
</comment>
<evidence type="ECO:0000259" key="8">
    <source>
        <dbReference type="PROSITE" id="PS50262"/>
    </source>
</evidence>
<gene>
    <name evidence="9" type="ORF">NEMVEDRAFT_v1g207938</name>
</gene>
<keyword evidence="6" id="KW-0297">G-protein coupled receptor</keyword>
<dbReference type="HOGENOM" id="CLU_009579_14_1_1"/>
<accession>A7S7C9</accession>
<evidence type="ECO:0000256" key="2">
    <source>
        <dbReference type="ARBA" id="ARBA00022475"/>
    </source>
</evidence>
<evidence type="ECO:0000256" key="1">
    <source>
        <dbReference type="ARBA" id="ARBA00004651"/>
    </source>
</evidence>
<dbReference type="Proteomes" id="UP000001593">
    <property type="component" value="Unassembled WGS sequence"/>
</dbReference>
<dbReference type="InterPro" id="IPR017452">
    <property type="entry name" value="GPCR_Rhodpsn_7TM"/>
</dbReference>
<dbReference type="InterPro" id="IPR000276">
    <property type="entry name" value="GPCR_Rhodpsn"/>
</dbReference>
<dbReference type="FunCoup" id="A7S7C9">
    <property type="interactions" value="23"/>
</dbReference>
<keyword evidence="2" id="KW-1003">Cell membrane</keyword>
<feature type="transmembrane region" description="Helical" evidence="7">
    <location>
        <begin position="66"/>
        <end position="87"/>
    </location>
</feature>
<reference evidence="9 10" key="1">
    <citation type="journal article" date="2007" name="Science">
        <title>Sea anemone genome reveals ancestral eumetazoan gene repertoire and genomic organization.</title>
        <authorList>
            <person name="Putnam N.H."/>
            <person name="Srivastava M."/>
            <person name="Hellsten U."/>
            <person name="Dirks B."/>
            <person name="Chapman J."/>
            <person name="Salamov A."/>
            <person name="Terry A."/>
            <person name="Shapiro H."/>
            <person name="Lindquist E."/>
            <person name="Kapitonov V.V."/>
            <person name="Jurka J."/>
            <person name="Genikhovich G."/>
            <person name="Grigoriev I.V."/>
            <person name="Lucas S.M."/>
            <person name="Steele R.E."/>
            <person name="Finnerty J.R."/>
            <person name="Technau U."/>
            <person name="Martindale M.Q."/>
            <person name="Rokhsar D.S."/>
        </authorList>
    </citation>
    <scope>NUCLEOTIDE SEQUENCE [LARGE SCALE GENOMIC DNA]</scope>
    <source>
        <strain evidence="10">CH2 X CH6</strain>
    </source>
</reference>
<dbReference type="GO" id="GO:0004930">
    <property type="term" value="F:G protein-coupled receptor activity"/>
    <property type="evidence" value="ECO:0007669"/>
    <property type="project" value="UniProtKB-KW"/>
</dbReference>
<evidence type="ECO:0000313" key="9">
    <source>
        <dbReference type="EMBL" id="EDO40378.1"/>
    </source>
</evidence>
<dbReference type="CDD" id="cd00637">
    <property type="entry name" value="7tm_classA_rhodopsin-like"/>
    <property type="match status" value="1"/>
</dbReference>
<keyword evidence="6" id="KW-0675">Receptor</keyword>
<keyword evidence="6" id="KW-0807">Transducer</keyword>
<dbReference type="EMBL" id="DS469592">
    <property type="protein sequence ID" value="EDO40378.1"/>
    <property type="molecule type" value="Genomic_DNA"/>
</dbReference>
<dbReference type="PROSITE" id="PS00237">
    <property type="entry name" value="G_PROTEIN_RECEP_F1_1"/>
    <property type="match status" value="1"/>
</dbReference>
<name>A7S7C9_NEMVE</name>
<dbReference type="AlphaFoldDB" id="A7S7C9"/>
<evidence type="ECO:0000313" key="10">
    <source>
        <dbReference type="Proteomes" id="UP000001593"/>
    </source>
</evidence>
<dbReference type="eggNOG" id="KOG3656">
    <property type="taxonomic scope" value="Eukaryota"/>
</dbReference>
<evidence type="ECO:0000256" key="3">
    <source>
        <dbReference type="ARBA" id="ARBA00022692"/>
    </source>
</evidence>
<dbReference type="Gene3D" id="1.20.1070.10">
    <property type="entry name" value="Rhodopsin 7-helix transmembrane proteins"/>
    <property type="match status" value="1"/>
</dbReference>